<organism evidence="1 2">
    <name type="scientific">Strongyloides papillosus</name>
    <name type="common">Intestinal threadworm</name>
    <dbReference type="NCBI Taxonomy" id="174720"/>
    <lineage>
        <taxon>Eukaryota</taxon>
        <taxon>Metazoa</taxon>
        <taxon>Ecdysozoa</taxon>
        <taxon>Nematoda</taxon>
        <taxon>Chromadorea</taxon>
        <taxon>Rhabditida</taxon>
        <taxon>Tylenchina</taxon>
        <taxon>Panagrolaimomorpha</taxon>
        <taxon>Strongyloidoidea</taxon>
        <taxon>Strongyloididae</taxon>
        <taxon>Strongyloides</taxon>
    </lineage>
</organism>
<accession>A0A0N5CGD2</accession>
<reference evidence="2" key="1">
    <citation type="submission" date="2017-02" db="UniProtKB">
        <authorList>
            <consortium name="WormBaseParasite"/>
        </authorList>
    </citation>
    <scope>IDENTIFICATION</scope>
</reference>
<name>A0A0N5CGD2_STREA</name>
<protein>
    <submittedName>
        <fullName evidence="2">Uncharacterized protein</fullName>
    </submittedName>
</protein>
<dbReference type="WBParaSite" id="SPAL_0001691000.1">
    <property type="protein sequence ID" value="SPAL_0001691000.1"/>
    <property type="gene ID" value="SPAL_0001691000"/>
</dbReference>
<evidence type="ECO:0000313" key="2">
    <source>
        <dbReference type="WBParaSite" id="SPAL_0001691000.1"/>
    </source>
</evidence>
<dbReference type="Proteomes" id="UP000046392">
    <property type="component" value="Unplaced"/>
</dbReference>
<keyword evidence="1" id="KW-1185">Reference proteome</keyword>
<sequence length="104" mass="12124">MTDQEKFECIANFNDTPNTLPKCKKNIKKENNKMEVSVFENDELITSPINEIKNNEYKKYKNIIKNHPLFPVLSLQFNLCEKAMFNVNHSEPISMEPMSNVSLN</sequence>
<dbReference type="AlphaFoldDB" id="A0A0N5CGD2"/>
<evidence type="ECO:0000313" key="1">
    <source>
        <dbReference type="Proteomes" id="UP000046392"/>
    </source>
</evidence>
<proteinExistence type="predicted"/>